<gene>
    <name evidence="14" type="ORF">AB675_6061</name>
</gene>
<dbReference type="Gene3D" id="3.40.50.300">
    <property type="entry name" value="P-loop containing nucleotide triphosphate hydrolases"/>
    <property type="match status" value="2"/>
</dbReference>
<dbReference type="SUPFAM" id="SSF52540">
    <property type="entry name" value="P-loop containing nucleoside triphosphate hydrolases"/>
    <property type="match status" value="2"/>
</dbReference>
<evidence type="ECO:0000256" key="5">
    <source>
        <dbReference type="ARBA" id="ARBA00022741"/>
    </source>
</evidence>
<sequence length="1632" mass="180159">MFGRCRGPIWRKDDFSQCFLSDYLEVAIPLLACAVSLVAIAIQWLVHAISQDGKSKAQYQQAPQRDDLDEDGDSDEETDSLSDLTLQKTVSRARHSIVDLDRPKAEIYVVSVELLALLAQVGLSAAELSSARHHLSSRRTRVAIAYLAVWSYIAILGGIRFYSSATRRSLSFPRLWTHTALLYGTQWLLYVWVFRTVLIHSVATSYRNITIAHFALNSLLLGIALCSRVGNRGVLLEYDGDIEPSREPLASPLSAATFGWVDAIVWQGFKRPLELEDVWNVALKDKAEIVLARFRQVKTTHNLALRLLGHFKGPILLQGAWCAMSSVFMFLPTLLLKAILEYLEDQSIPANAAWLYVILLFVTSAIQAVGDGQALWIGRKITIQLRAIIVGEIYSKTLRRKAAATAETELGQEVESPSSRLWKKLAHKWFGARIKKQDQTAGPNADKKKPADAMASNGTIINLMSIDSFKVADICAYLHFLWAAVPVQLIVAVALLYNILGYSSIVGVVLMALVLPLNMWIAKSFQRAQKRIMAATDKRIHATNEVLQNIRIIKYFAWEQRFKASVDEKRAVELSALWKKYILWSFAATIWSGVPVLITFISFLIYTLVEKKALVPSIAFPAISMFGLLRIPLDQLADMVAHIQESKVSVDRVEEFLGEEETEKYVQLRQTRRECEGETHIALKHATLTWGSTAANVSKGATEAFRLIDVDVEFQIGKLNVIAGPTGSGKTSLLLALLGEMKLLEGTVHIPGGSVRQDLRPDPETGLTESVAYCAQQPWLVNATIKDNILFSAPFDKQRYKAVISACALERDLEILDAGDQTLVGEKGITLSGGQKQRVSLARAIYSNSKHLLLDDCLSAVDSHTAKHIFEQALSGVLMLDRTCILVSHNVALTVPDAAFVVVLNNGKVSSKGTAVDVVASGAFGDDLKSRPGSRGASVAPSRMQSNRDLKARLAKDAQKLNGDADHLDHGVEEASRTDKQFVDTRIETKAVGSVKAKTIQMYLASMGPWYYWIPAAAAFLASQLGSMATDIWIRQWANAYHTSNAQIAYAHNFVHLKTYGLTHALGLQGTRFAGGISASRDVTASADDVDVGYYLGVYALLGIIYVAICLSRELVLFYGSLDASRKIHDRLLESILRAKFRFFDSTPLGQMTNRFSKDIQSVDQEVAPVAIGLIHSAVSVLSIVILISIITPGFLIPGFFIGLMYLATGMFYIRASRDLKRIESVQRSPLFQHFGETLSGVVTIRAYGDEARFMQDSHLRVNTHNRPFIYLWATNRWLAFRMDLAGALVSFFSGVFVVVNAGKIDAGAAGLALTYAIQFTQNVLWLVRLYASNEQNMNSVERIQEYIDVDQEAPARIPATAPGPDWPSKGGVEFSNYSTRYRSDLDQVLKKISFTIQPGEKVGVIHIDKVDIGQIGLQDLREAITIVPQDPTLFTGTLRSNLDPFELFTDAEVFTALQRVQLVSSVERARKTSTNNLGPKTSTNSLKPKTSTNTLNSPSQTLTFVAEGSSNSSEDGDSPNDSTISSGSTLAHVSTNSKDNKNIFLDLSTPIAESGSNLSQGQRQLLCLARALLKSPKILVMDEATASIDYATDTRIQSTLRELKEHTLITIAHRLQTIIDYDKILMLDKGR</sequence>
<feature type="region of interest" description="Disordered" evidence="10">
    <location>
        <begin position="1472"/>
        <end position="1534"/>
    </location>
</feature>
<dbReference type="STRING" id="1664694.A0A0N1NWL4"/>
<dbReference type="GeneID" id="28738205"/>
<dbReference type="GO" id="GO:0005524">
    <property type="term" value="F:ATP binding"/>
    <property type="evidence" value="ECO:0007669"/>
    <property type="project" value="UniProtKB-KW"/>
</dbReference>
<feature type="compositionally biased region" description="Polar residues" evidence="10">
    <location>
        <begin position="1473"/>
        <end position="1504"/>
    </location>
</feature>
<evidence type="ECO:0000256" key="6">
    <source>
        <dbReference type="ARBA" id="ARBA00022840"/>
    </source>
</evidence>
<feature type="transmembrane region" description="Helical" evidence="11">
    <location>
        <begin position="26"/>
        <end position="46"/>
    </location>
</feature>
<keyword evidence="3 11" id="KW-0812">Transmembrane</keyword>
<name>A0A0N1NWL4_9EURO</name>
<keyword evidence="4" id="KW-0677">Repeat</keyword>
<keyword evidence="15" id="KW-1185">Reference proteome</keyword>
<dbReference type="InterPro" id="IPR050173">
    <property type="entry name" value="ABC_transporter_C-like"/>
</dbReference>
<feature type="compositionally biased region" description="Acidic residues" evidence="10">
    <location>
        <begin position="67"/>
        <end position="80"/>
    </location>
</feature>
<dbReference type="Proteomes" id="UP000038010">
    <property type="component" value="Unassembled WGS sequence"/>
</dbReference>
<evidence type="ECO:0000256" key="4">
    <source>
        <dbReference type="ARBA" id="ARBA00022737"/>
    </source>
</evidence>
<dbReference type="PROSITE" id="PS00211">
    <property type="entry name" value="ABC_TRANSPORTER_1"/>
    <property type="match status" value="2"/>
</dbReference>
<evidence type="ECO:0000256" key="1">
    <source>
        <dbReference type="ARBA" id="ARBA00004141"/>
    </source>
</evidence>
<feature type="compositionally biased region" description="Polar residues" evidence="10">
    <location>
        <begin position="1524"/>
        <end position="1534"/>
    </location>
</feature>
<dbReference type="Pfam" id="PF00005">
    <property type="entry name" value="ABC_tran"/>
    <property type="match status" value="2"/>
</dbReference>
<dbReference type="CDD" id="cd03244">
    <property type="entry name" value="ABCC_MRP_domain2"/>
    <property type="match status" value="1"/>
</dbReference>
<dbReference type="PROSITE" id="PS50929">
    <property type="entry name" value="ABC_TM1F"/>
    <property type="match status" value="2"/>
</dbReference>
<dbReference type="EMBL" id="LFJN01000027">
    <property type="protein sequence ID" value="KPI36996.1"/>
    <property type="molecule type" value="Genomic_DNA"/>
</dbReference>
<dbReference type="OrthoDB" id="6500128at2759"/>
<evidence type="ECO:0000313" key="15">
    <source>
        <dbReference type="Proteomes" id="UP000038010"/>
    </source>
</evidence>
<feature type="transmembrane region" description="Helical" evidence="11">
    <location>
        <begin position="474"/>
        <end position="496"/>
    </location>
</feature>
<dbReference type="FunFam" id="3.40.50.300:FF:000825">
    <property type="entry name" value="ABC bile acid transporter"/>
    <property type="match status" value="1"/>
</dbReference>
<dbReference type="RefSeq" id="XP_017996959.1">
    <property type="nucleotide sequence ID" value="XM_018146325.1"/>
</dbReference>
<comment type="subcellular location">
    <subcellularLocation>
        <location evidence="1">Membrane</location>
        <topology evidence="1">Multi-pass membrane protein</topology>
    </subcellularLocation>
</comment>
<dbReference type="GO" id="GO:0000329">
    <property type="term" value="C:fungal-type vacuole membrane"/>
    <property type="evidence" value="ECO:0007669"/>
    <property type="project" value="TreeGrafter"/>
</dbReference>
<evidence type="ECO:0000256" key="10">
    <source>
        <dbReference type="SAM" id="MobiDB-lite"/>
    </source>
</evidence>
<evidence type="ECO:0000259" key="13">
    <source>
        <dbReference type="PROSITE" id="PS50929"/>
    </source>
</evidence>
<keyword evidence="7 11" id="KW-1133">Transmembrane helix</keyword>
<feature type="transmembrane region" description="Helical" evidence="11">
    <location>
        <begin position="143"/>
        <end position="163"/>
    </location>
</feature>
<evidence type="ECO:0000256" key="9">
    <source>
        <dbReference type="ARBA" id="ARBA00023180"/>
    </source>
</evidence>
<feature type="transmembrane region" description="Helical" evidence="11">
    <location>
        <begin position="1167"/>
        <end position="1189"/>
    </location>
</feature>
<dbReference type="GO" id="GO:0140359">
    <property type="term" value="F:ABC-type transporter activity"/>
    <property type="evidence" value="ECO:0007669"/>
    <property type="project" value="InterPro"/>
</dbReference>
<dbReference type="SUPFAM" id="SSF90123">
    <property type="entry name" value="ABC transporter transmembrane region"/>
    <property type="match status" value="2"/>
</dbReference>
<feature type="transmembrane region" description="Helical" evidence="11">
    <location>
        <begin position="1285"/>
        <end position="1303"/>
    </location>
</feature>
<dbReference type="InterPro" id="IPR036640">
    <property type="entry name" value="ABC1_TM_sf"/>
</dbReference>
<evidence type="ECO:0000256" key="2">
    <source>
        <dbReference type="ARBA" id="ARBA00022448"/>
    </source>
</evidence>
<dbReference type="GO" id="GO:0016887">
    <property type="term" value="F:ATP hydrolysis activity"/>
    <property type="evidence" value="ECO:0007669"/>
    <property type="project" value="InterPro"/>
</dbReference>
<feature type="transmembrane region" description="Helical" evidence="11">
    <location>
        <begin position="352"/>
        <end position="370"/>
    </location>
</feature>
<dbReference type="PANTHER" id="PTHR24223:SF353">
    <property type="entry name" value="ABC TRANSPORTER ATP-BINDING PROTEIN_PERMEASE VMR1-RELATED"/>
    <property type="match status" value="1"/>
</dbReference>
<feature type="transmembrane region" description="Helical" evidence="11">
    <location>
        <begin position="613"/>
        <end position="633"/>
    </location>
</feature>
<dbReference type="PROSITE" id="PS50893">
    <property type="entry name" value="ABC_TRANSPORTER_2"/>
    <property type="match status" value="1"/>
</dbReference>
<keyword evidence="6" id="KW-0067">ATP-binding</keyword>
<feature type="transmembrane region" description="Helical" evidence="11">
    <location>
        <begin position="581"/>
        <end position="607"/>
    </location>
</feature>
<dbReference type="CDD" id="cd18596">
    <property type="entry name" value="ABC_6TM_VMR1_D1_like"/>
    <property type="match status" value="1"/>
</dbReference>
<evidence type="ECO:0000313" key="14">
    <source>
        <dbReference type="EMBL" id="KPI36996.1"/>
    </source>
</evidence>
<feature type="transmembrane region" description="Helical" evidence="11">
    <location>
        <begin position="1092"/>
        <end position="1111"/>
    </location>
</feature>
<dbReference type="SMART" id="SM00382">
    <property type="entry name" value="AAA"/>
    <property type="match status" value="2"/>
</dbReference>
<feature type="transmembrane region" description="Helical" evidence="11">
    <location>
        <begin position="1010"/>
        <end position="1034"/>
    </location>
</feature>
<evidence type="ECO:0000256" key="7">
    <source>
        <dbReference type="ARBA" id="ARBA00022989"/>
    </source>
</evidence>
<reference evidence="14 15" key="1">
    <citation type="submission" date="2015-06" db="EMBL/GenBank/DDBJ databases">
        <title>Draft genome of the ant-associated black yeast Phialophora attae CBS 131958.</title>
        <authorList>
            <person name="Moreno L.F."/>
            <person name="Stielow B.J."/>
            <person name="de Hoog S."/>
            <person name="Vicente V.A."/>
            <person name="Weiss V.A."/>
            <person name="de Vries M."/>
            <person name="Cruz L.M."/>
            <person name="Souza E.M."/>
        </authorList>
    </citation>
    <scope>NUCLEOTIDE SEQUENCE [LARGE SCALE GENOMIC DNA]</scope>
    <source>
        <strain evidence="14 15">CBS 131958</strain>
    </source>
</reference>
<feature type="domain" description="ABC transporter" evidence="12">
    <location>
        <begin position="692"/>
        <end position="931"/>
    </location>
</feature>
<keyword evidence="5" id="KW-0547">Nucleotide-binding</keyword>
<feature type="region of interest" description="Disordered" evidence="10">
    <location>
        <begin position="56"/>
        <end position="82"/>
    </location>
</feature>
<feature type="domain" description="ABC transmembrane type-1" evidence="13">
    <location>
        <begin position="325"/>
        <end position="645"/>
    </location>
</feature>
<evidence type="ECO:0000256" key="3">
    <source>
        <dbReference type="ARBA" id="ARBA00022692"/>
    </source>
</evidence>
<dbReference type="InterPro" id="IPR003593">
    <property type="entry name" value="AAA+_ATPase"/>
</dbReference>
<organism evidence="14 15">
    <name type="scientific">Cyphellophora attinorum</name>
    <dbReference type="NCBI Taxonomy" id="1664694"/>
    <lineage>
        <taxon>Eukaryota</taxon>
        <taxon>Fungi</taxon>
        <taxon>Dikarya</taxon>
        <taxon>Ascomycota</taxon>
        <taxon>Pezizomycotina</taxon>
        <taxon>Eurotiomycetes</taxon>
        <taxon>Chaetothyriomycetidae</taxon>
        <taxon>Chaetothyriales</taxon>
        <taxon>Cyphellophoraceae</taxon>
        <taxon>Cyphellophora</taxon>
    </lineage>
</organism>
<evidence type="ECO:0000259" key="12">
    <source>
        <dbReference type="PROSITE" id="PS50893"/>
    </source>
</evidence>
<feature type="transmembrane region" description="Helical" evidence="11">
    <location>
        <begin position="502"/>
        <end position="521"/>
    </location>
</feature>
<evidence type="ECO:0000256" key="8">
    <source>
        <dbReference type="ARBA" id="ARBA00023136"/>
    </source>
</evidence>
<dbReference type="InterPro" id="IPR017871">
    <property type="entry name" value="ABC_transporter-like_CS"/>
</dbReference>
<dbReference type="Pfam" id="PF00664">
    <property type="entry name" value="ABC_membrane"/>
    <property type="match status" value="2"/>
</dbReference>
<dbReference type="VEuPathDB" id="FungiDB:AB675_6061"/>
<dbReference type="InterPro" id="IPR027417">
    <property type="entry name" value="P-loop_NTPase"/>
</dbReference>
<dbReference type="CDD" id="cd03250">
    <property type="entry name" value="ABCC_MRP_domain1"/>
    <property type="match status" value="1"/>
</dbReference>
<evidence type="ECO:0000256" key="11">
    <source>
        <dbReference type="SAM" id="Phobius"/>
    </source>
</evidence>
<comment type="caution">
    <text evidence="14">The sequence shown here is derived from an EMBL/GenBank/DDBJ whole genome shotgun (WGS) entry which is preliminary data.</text>
</comment>
<feature type="transmembrane region" description="Helical" evidence="11">
    <location>
        <begin position="315"/>
        <end position="340"/>
    </location>
</feature>
<feature type="transmembrane region" description="Helical" evidence="11">
    <location>
        <begin position="1195"/>
        <end position="1214"/>
    </location>
</feature>
<keyword evidence="8 11" id="KW-0472">Membrane</keyword>
<feature type="transmembrane region" description="Helical" evidence="11">
    <location>
        <begin position="175"/>
        <end position="194"/>
    </location>
</feature>
<dbReference type="InterPro" id="IPR011527">
    <property type="entry name" value="ABC1_TM_dom"/>
</dbReference>
<dbReference type="PANTHER" id="PTHR24223">
    <property type="entry name" value="ATP-BINDING CASSETTE SUB-FAMILY C"/>
    <property type="match status" value="1"/>
</dbReference>
<dbReference type="Gene3D" id="1.20.1560.10">
    <property type="entry name" value="ABC transporter type 1, transmembrane domain"/>
    <property type="match status" value="2"/>
</dbReference>
<dbReference type="InterPro" id="IPR003439">
    <property type="entry name" value="ABC_transporter-like_ATP-bd"/>
</dbReference>
<dbReference type="CDD" id="cd18604">
    <property type="entry name" value="ABC_6TM_VMR1_D2_like"/>
    <property type="match status" value="1"/>
</dbReference>
<keyword evidence="2" id="KW-0813">Transport</keyword>
<accession>A0A0N1NWL4</accession>
<proteinExistence type="predicted"/>
<protein>
    <submittedName>
        <fullName evidence="14">ATP-dependent bile acid permease</fullName>
    </submittedName>
</protein>
<feature type="domain" description="ABC transmembrane type-1" evidence="13">
    <location>
        <begin position="1016"/>
        <end position="1333"/>
    </location>
</feature>
<keyword evidence="9" id="KW-0325">Glycoprotein</keyword>